<feature type="transmembrane region" description="Helical" evidence="1">
    <location>
        <begin position="73"/>
        <end position="99"/>
    </location>
</feature>
<keyword evidence="1" id="KW-1133">Transmembrane helix</keyword>
<dbReference type="InterPro" id="IPR039447">
    <property type="entry name" value="UreH-like_TM_dom"/>
</dbReference>
<keyword evidence="4" id="KW-1185">Reference proteome</keyword>
<reference evidence="3 4" key="1">
    <citation type="submission" date="2019-07" db="EMBL/GenBank/DDBJ databases">
        <title>Whole genome shotgun sequence of Skermanella aerolata NBRC 106429.</title>
        <authorList>
            <person name="Hosoyama A."/>
            <person name="Uohara A."/>
            <person name="Ohji S."/>
            <person name="Ichikawa N."/>
        </authorList>
    </citation>
    <scope>NUCLEOTIDE SEQUENCE [LARGE SCALE GENOMIC DNA]</scope>
    <source>
        <strain evidence="3 4">NBRC 106429</strain>
    </source>
</reference>
<comment type="caution">
    <text evidence="3">The sequence shown here is derived from an EMBL/GenBank/DDBJ whole genome shotgun (WGS) entry which is preliminary data.</text>
</comment>
<evidence type="ECO:0000313" key="4">
    <source>
        <dbReference type="Proteomes" id="UP000321523"/>
    </source>
</evidence>
<gene>
    <name evidence="3" type="ORF">SAE02_27360</name>
</gene>
<feature type="transmembrane region" description="Helical" evidence="1">
    <location>
        <begin position="111"/>
        <end position="133"/>
    </location>
</feature>
<dbReference type="AlphaFoldDB" id="A0A512DQ30"/>
<evidence type="ECO:0000256" key="1">
    <source>
        <dbReference type="SAM" id="Phobius"/>
    </source>
</evidence>
<feature type="transmembrane region" description="Helical" evidence="1">
    <location>
        <begin position="239"/>
        <end position="259"/>
    </location>
</feature>
<dbReference type="PANTHER" id="PTHR42208:SF1">
    <property type="entry name" value="HEAVY METAL TRANSPORTER"/>
    <property type="match status" value="1"/>
</dbReference>
<dbReference type="EMBL" id="BJYZ01000011">
    <property type="protein sequence ID" value="GEO38588.1"/>
    <property type="molecule type" value="Genomic_DNA"/>
</dbReference>
<dbReference type="OrthoDB" id="5574095at2"/>
<dbReference type="RefSeq" id="WP_044433244.1">
    <property type="nucleotide sequence ID" value="NZ_BJYZ01000011.1"/>
</dbReference>
<feature type="transmembrane region" description="Helical" evidence="1">
    <location>
        <begin position="204"/>
        <end position="227"/>
    </location>
</feature>
<feature type="transmembrane region" description="Helical" evidence="1">
    <location>
        <begin position="173"/>
        <end position="198"/>
    </location>
</feature>
<keyword evidence="1" id="KW-0812">Transmembrane</keyword>
<dbReference type="PANTHER" id="PTHR42208">
    <property type="entry name" value="HEAVY METAL TRANSPORTER-RELATED"/>
    <property type="match status" value="1"/>
</dbReference>
<name>A0A512DQ30_9PROT</name>
<organism evidence="3 4">
    <name type="scientific">Skermanella aerolata</name>
    <dbReference type="NCBI Taxonomy" id="393310"/>
    <lineage>
        <taxon>Bacteria</taxon>
        <taxon>Pseudomonadati</taxon>
        <taxon>Pseudomonadota</taxon>
        <taxon>Alphaproteobacteria</taxon>
        <taxon>Rhodospirillales</taxon>
        <taxon>Azospirillaceae</taxon>
        <taxon>Skermanella</taxon>
    </lineage>
</organism>
<dbReference type="Pfam" id="PF13386">
    <property type="entry name" value="DsbD_2"/>
    <property type="match status" value="1"/>
</dbReference>
<evidence type="ECO:0000259" key="2">
    <source>
        <dbReference type="Pfam" id="PF13386"/>
    </source>
</evidence>
<feature type="transmembrane region" description="Helical" evidence="1">
    <location>
        <begin position="28"/>
        <end position="52"/>
    </location>
</feature>
<evidence type="ECO:0000313" key="3">
    <source>
        <dbReference type="EMBL" id="GEO38588.1"/>
    </source>
</evidence>
<keyword evidence="1" id="KW-0472">Membrane</keyword>
<sequence length="260" mass="26648">MDQHTVLTLIDTGLQQCSLDVARDGGLFGSLFMAGLVGGWSHCAGMCGPFVLAQVATRLEGVPASRMTELHRLAGAAVLPYHFGRATTYAAIGGMGALLTGGAASLPGLRWISVALLVFAALFFLSYAVGGLVRHLPQAQSPGFAMRAQRRWAERVSGFAKPLFGSPTGWRGYALGLALGFIPCGLLYGAVAVASASGNPVSGALGMAAFAAGTIPSLLTVGLAGHAAGRSFRGVMSRVAPVVMAVNAGVLGYMAWRLIA</sequence>
<dbReference type="Proteomes" id="UP000321523">
    <property type="component" value="Unassembled WGS sequence"/>
</dbReference>
<feature type="domain" description="Urease accessory protein UreH-like transmembrane" evidence="2">
    <location>
        <begin position="31"/>
        <end position="247"/>
    </location>
</feature>
<accession>A0A512DQ30</accession>
<protein>
    <submittedName>
        <fullName evidence="3">Membrane protein</fullName>
    </submittedName>
</protein>
<proteinExistence type="predicted"/>